<accession>A0ABV0W6P4</accession>
<organism evidence="1 2">
    <name type="scientific">Xenotaenia resolanae</name>
    <dbReference type="NCBI Taxonomy" id="208358"/>
    <lineage>
        <taxon>Eukaryota</taxon>
        <taxon>Metazoa</taxon>
        <taxon>Chordata</taxon>
        <taxon>Craniata</taxon>
        <taxon>Vertebrata</taxon>
        <taxon>Euteleostomi</taxon>
        <taxon>Actinopterygii</taxon>
        <taxon>Neopterygii</taxon>
        <taxon>Teleostei</taxon>
        <taxon>Neoteleostei</taxon>
        <taxon>Acanthomorphata</taxon>
        <taxon>Ovalentaria</taxon>
        <taxon>Atherinomorphae</taxon>
        <taxon>Cyprinodontiformes</taxon>
        <taxon>Goodeidae</taxon>
        <taxon>Xenotaenia</taxon>
    </lineage>
</organism>
<dbReference type="Proteomes" id="UP001444071">
    <property type="component" value="Unassembled WGS sequence"/>
</dbReference>
<evidence type="ECO:0000313" key="1">
    <source>
        <dbReference type="EMBL" id="MEQ2265110.1"/>
    </source>
</evidence>
<dbReference type="EMBL" id="JAHRIM010031442">
    <property type="protein sequence ID" value="MEQ2265110.1"/>
    <property type="molecule type" value="Genomic_DNA"/>
</dbReference>
<protein>
    <submittedName>
        <fullName evidence="1">Uncharacterized protein</fullName>
    </submittedName>
</protein>
<reference evidence="1 2" key="1">
    <citation type="submission" date="2021-06" db="EMBL/GenBank/DDBJ databases">
        <authorList>
            <person name="Palmer J.M."/>
        </authorList>
    </citation>
    <scope>NUCLEOTIDE SEQUENCE [LARGE SCALE GENOMIC DNA]</scope>
    <source>
        <strain evidence="1 2">XR_2019</strain>
        <tissue evidence="1">Muscle</tissue>
    </source>
</reference>
<gene>
    <name evidence="1" type="ORF">XENORESO_002389</name>
</gene>
<comment type="caution">
    <text evidence="1">The sequence shown here is derived from an EMBL/GenBank/DDBJ whole genome shotgun (WGS) entry which is preliminary data.</text>
</comment>
<name>A0ABV0W6P4_9TELE</name>
<keyword evidence="2" id="KW-1185">Reference proteome</keyword>
<evidence type="ECO:0000313" key="2">
    <source>
        <dbReference type="Proteomes" id="UP001444071"/>
    </source>
</evidence>
<proteinExistence type="predicted"/>
<sequence>MIDRSVTGSSSTVVCRPALKSLWWYPGPVLESFYPAAFRSLLLPRIRRLDQHPVLQLCRGLITRRSFDSGAGDGMHLKAAGLDLDNPVLVFSTQNNSDAPPQLDFRNPDKCGKLSPGWTSVEPLM</sequence>